<keyword evidence="8" id="KW-1185">Reference proteome</keyword>
<evidence type="ECO:0000259" key="6">
    <source>
        <dbReference type="Pfam" id="PF00930"/>
    </source>
</evidence>
<name>A0A841JV70_9BACT</name>
<keyword evidence="1" id="KW-0378">Hydrolase</keyword>
<gene>
    <name evidence="7" type="ORF">HNQ77_001588</name>
</gene>
<dbReference type="SUPFAM" id="SSF82171">
    <property type="entry name" value="DPP6 N-terminal domain-like"/>
    <property type="match status" value="1"/>
</dbReference>
<dbReference type="EMBL" id="JACHEK010000003">
    <property type="protein sequence ID" value="MBB6143639.1"/>
    <property type="molecule type" value="Genomic_DNA"/>
</dbReference>
<dbReference type="GO" id="GO:0004177">
    <property type="term" value="F:aminopeptidase activity"/>
    <property type="evidence" value="ECO:0007669"/>
    <property type="project" value="UniProtKB-KW"/>
</dbReference>
<keyword evidence="7" id="KW-0031">Aminopeptidase</keyword>
<evidence type="ECO:0000256" key="1">
    <source>
        <dbReference type="ARBA" id="ARBA00022801"/>
    </source>
</evidence>
<dbReference type="PANTHER" id="PTHR42776:SF27">
    <property type="entry name" value="DIPEPTIDYL PEPTIDASE FAMILY MEMBER 6"/>
    <property type="match status" value="1"/>
</dbReference>
<feature type="region of interest" description="Disordered" evidence="3">
    <location>
        <begin position="649"/>
        <end position="669"/>
    </location>
</feature>
<dbReference type="SUPFAM" id="SSF53474">
    <property type="entry name" value="alpha/beta-Hydrolases"/>
    <property type="match status" value="1"/>
</dbReference>
<dbReference type="GO" id="GO:0006508">
    <property type="term" value="P:proteolysis"/>
    <property type="evidence" value="ECO:0007669"/>
    <property type="project" value="InterPro"/>
</dbReference>
<dbReference type="Pfam" id="PF00930">
    <property type="entry name" value="DPPIV_N"/>
    <property type="match status" value="1"/>
</dbReference>
<evidence type="ECO:0000259" key="5">
    <source>
        <dbReference type="Pfam" id="PF00326"/>
    </source>
</evidence>
<evidence type="ECO:0000256" key="3">
    <source>
        <dbReference type="SAM" id="MobiDB-lite"/>
    </source>
</evidence>
<evidence type="ECO:0000313" key="7">
    <source>
        <dbReference type="EMBL" id="MBB6143639.1"/>
    </source>
</evidence>
<dbReference type="Gene3D" id="2.120.10.30">
    <property type="entry name" value="TolB, C-terminal domain"/>
    <property type="match status" value="1"/>
</dbReference>
<dbReference type="InterPro" id="IPR011659">
    <property type="entry name" value="WD40"/>
</dbReference>
<dbReference type="InterPro" id="IPR002470">
    <property type="entry name" value="Peptidase_S9A"/>
</dbReference>
<keyword evidence="4" id="KW-0732">Signal</keyword>
<dbReference type="Pfam" id="PF00326">
    <property type="entry name" value="Peptidase_S9"/>
    <property type="match status" value="1"/>
</dbReference>
<dbReference type="Proteomes" id="UP000538666">
    <property type="component" value="Unassembled WGS sequence"/>
</dbReference>
<feature type="signal peptide" evidence="4">
    <location>
        <begin position="1"/>
        <end position="24"/>
    </location>
</feature>
<keyword evidence="2" id="KW-0720">Serine protease</keyword>
<dbReference type="InterPro" id="IPR011042">
    <property type="entry name" value="6-blade_b-propeller_TolB-like"/>
</dbReference>
<evidence type="ECO:0000256" key="4">
    <source>
        <dbReference type="SAM" id="SignalP"/>
    </source>
</evidence>
<feature type="compositionally biased region" description="Basic and acidic residues" evidence="3">
    <location>
        <begin position="656"/>
        <end position="669"/>
    </location>
</feature>
<organism evidence="7 8">
    <name type="scientific">Silvibacterium bohemicum</name>
    <dbReference type="NCBI Taxonomy" id="1577686"/>
    <lineage>
        <taxon>Bacteria</taxon>
        <taxon>Pseudomonadati</taxon>
        <taxon>Acidobacteriota</taxon>
        <taxon>Terriglobia</taxon>
        <taxon>Terriglobales</taxon>
        <taxon>Acidobacteriaceae</taxon>
        <taxon>Silvibacterium</taxon>
    </lineage>
</organism>
<proteinExistence type="predicted"/>
<evidence type="ECO:0000313" key="8">
    <source>
        <dbReference type="Proteomes" id="UP000538666"/>
    </source>
</evidence>
<sequence>MHLIASIRRQFPVMAALAATTLLAGVPQRLSAQQTSHISLQDILSEEPITETALSPDGKTFAITRDGQIFLLPVDGGWPVRLTSTTGGKTGLSWSPDGKLIAFASRGGIWTVTVTGGQPRRLTDAPAGGGDPRQATDREPQWSPKGHWILFTSGRRGHNSQMVVSEDGSVSSLLTPGPDDAAQGKWSPDGTQIVFVERAREYFSGRLKILHFDPRSGQPEGKASVLYTAPVDRGGGWEIRGAEWSPDGRELVTVLQNSGWDHLYLIPASGGEPKQITDGAFEDADPLFSPDGKTLAFVSSRGLLEARNVWVMPAHGGEARILSKFDTPGISAQPEWSPDGRSIYFHHQSPTETADLLVADAKGESTPRYLTHTTPKNFEDAQVPERVTWKSKDGKEIAGLLFTPKAAKPGARLPAVLWIHGGPEGQDVFRADGWAQYLAQEGYVVLEPNYRGSSGYGEVFRNLNVEDSNGAEVDDVATGAQYLVDRGLADPAKLAIGGGSHGGTMTAYMVVHYPNLFAAAIELYGVVDRELFVERTNPPSSIRWMMKMGGSPTEKPEVYRRANVLLQVDKVQTPLLVMHGEDDPQVPPADSAFFVKALREHNKTVFYFTYPNELHGFAQPAHRLDAWEKQLAFLQHYLNPKFGTTSTSTEEVVFPESKEKQANAHPDVR</sequence>
<evidence type="ECO:0000256" key="2">
    <source>
        <dbReference type="ARBA" id="ARBA00022825"/>
    </source>
</evidence>
<dbReference type="GO" id="GO:0004252">
    <property type="term" value="F:serine-type endopeptidase activity"/>
    <property type="evidence" value="ECO:0007669"/>
    <property type="project" value="InterPro"/>
</dbReference>
<dbReference type="Gene3D" id="2.120.10.60">
    <property type="entry name" value="Tricorn protease N-terminal domain"/>
    <property type="match status" value="1"/>
</dbReference>
<reference evidence="7 8" key="1">
    <citation type="submission" date="2020-08" db="EMBL/GenBank/DDBJ databases">
        <title>Genomic Encyclopedia of Type Strains, Phase IV (KMG-IV): sequencing the most valuable type-strain genomes for metagenomic binning, comparative biology and taxonomic classification.</title>
        <authorList>
            <person name="Goeker M."/>
        </authorList>
    </citation>
    <scope>NUCLEOTIDE SEQUENCE [LARGE SCALE GENOMIC DNA]</scope>
    <source>
        <strain evidence="7 8">DSM 103733</strain>
    </source>
</reference>
<dbReference type="Pfam" id="PF07676">
    <property type="entry name" value="PD40"/>
    <property type="match status" value="3"/>
</dbReference>
<feature type="domain" description="Dipeptidylpeptidase IV N-terminal" evidence="6">
    <location>
        <begin position="184"/>
        <end position="350"/>
    </location>
</feature>
<feature type="chain" id="PRO_5032344630" evidence="4">
    <location>
        <begin position="25"/>
        <end position="669"/>
    </location>
</feature>
<dbReference type="PRINTS" id="PR00862">
    <property type="entry name" value="PROLIGOPTASE"/>
</dbReference>
<comment type="caution">
    <text evidence="7">The sequence shown here is derived from an EMBL/GenBank/DDBJ whole genome shotgun (WGS) entry which is preliminary data.</text>
</comment>
<dbReference type="InterPro" id="IPR001375">
    <property type="entry name" value="Peptidase_S9_cat"/>
</dbReference>
<feature type="region of interest" description="Disordered" evidence="3">
    <location>
        <begin position="117"/>
        <end position="145"/>
    </location>
</feature>
<protein>
    <submittedName>
        <fullName evidence="7">Dipeptidyl aminopeptidase/acylaminoacyl peptidase</fullName>
    </submittedName>
</protein>
<accession>A0A841JV70</accession>
<dbReference type="InterPro" id="IPR029058">
    <property type="entry name" value="AB_hydrolase_fold"/>
</dbReference>
<dbReference type="InterPro" id="IPR002469">
    <property type="entry name" value="Peptidase_S9B_N"/>
</dbReference>
<keyword evidence="7" id="KW-0645">Protease</keyword>
<dbReference type="Gene3D" id="3.40.50.1820">
    <property type="entry name" value="alpha/beta hydrolase"/>
    <property type="match status" value="1"/>
</dbReference>
<feature type="domain" description="Peptidase S9 prolyl oligopeptidase catalytic" evidence="5">
    <location>
        <begin position="435"/>
        <end position="639"/>
    </location>
</feature>
<dbReference type="AlphaFoldDB" id="A0A841JV70"/>
<dbReference type="PANTHER" id="PTHR42776">
    <property type="entry name" value="SERINE PEPTIDASE S9 FAMILY MEMBER"/>
    <property type="match status" value="1"/>
</dbReference>
<dbReference type="RefSeq" id="WP_231581187.1">
    <property type="nucleotide sequence ID" value="NZ_JACHEK010000003.1"/>
</dbReference>